<reference evidence="2 3" key="1">
    <citation type="journal article" date="2021" name="Hortic Res">
        <title>The domestication of Cucurbita argyrosperma as revealed by the genome of its wild relative.</title>
        <authorList>
            <person name="Barrera-Redondo J."/>
            <person name="Sanchez-de la Vega G."/>
            <person name="Aguirre-Liguori J.A."/>
            <person name="Castellanos-Morales G."/>
            <person name="Gutierrez-Guerrero Y.T."/>
            <person name="Aguirre-Dugua X."/>
            <person name="Aguirre-Planter E."/>
            <person name="Tenaillon M.I."/>
            <person name="Lira-Saade R."/>
            <person name="Eguiarte L.E."/>
        </authorList>
    </citation>
    <scope>NUCLEOTIDE SEQUENCE [LARGE SCALE GENOMIC DNA]</scope>
    <source>
        <strain evidence="2">JBR-2021</strain>
    </source>
</reference>
<gene>
    <name evidence="2" type="ORF">SDJN03_19046</name>
</gene>
<feature type="transmembrane region" description="Helical" evidence="1">
    <location>
        <begin position="77"/>
        <end position="95"/>
    </location>
</feature>
<protein>
    <submittedName>
        <fullName evidence="2">Uncharacterized protein</fullName>
    </submittedName>
</protein>
<organism evidence="2 3">
    <name type="scientific">Cucurbita argyrosperma subsp. sororia</name>
    <dbReference type="NCBI Taxonomy" id="37648"/>
    <lineage>
        <taxon>Eukaryota</taxon>
        <taxon>Viridiplantae</taxon>
        <taxon>Streptophyta</taxon>
        <taxon>Embryophyta</taxon>
        <taxon>Tracheophyta</taxon>
        <taxon>Spermatophyta</taxon>
        <taxon>Magnoliopsida</taxon>
        <taxon>eudicotyledons</taxon>
        <taxon>Gunneridae</taxon>
        <taxon>Pentapetalae</taxon>
        <taxon>rosids</taxon>
        <taxon>fabids</taxon>
        <taxon>Cucurbitales</taxon>
        <taxon>Cucurbitaceae</taxon>
        <taxon>Cucurbiteae</taxon>
        <taxon>Cucurbita</taxon>
    </lineage>
</organism>
<comment type="caution">
    <text evidence="2">The sequence shown here is derived from an EMBL/GenBank/DDBJ whole genome shotgun (WGS) entry which is preliminary data.</text>
</comment>
<name>A0AAV6MRM5_9ROSI</name>
<evidence type="ECO:0000313" key="2">
    <source>
        <dbReference type="EMBL" id="KAG6586313.1"/>
    </source>
</evidence>
<sequence>MKIGLNSLLLACLDSSCQLESGLFKMHSQCICRVYVKLLFFLAGIVGLNSLLLACLDSSCQLESGLFKMHSQCIYRVYVKLLFFLAWIVLTLEILDGIVGLNSLLLACWDSSCQLESGLFKMHSQCICRVYVKLLFFLAGIVVTLEILELGLDDTGMSNCCSSWLGLL</sequence>
<evidence type="ECO:0000256" key="1">
    <source>
        <dbReference type="SAM" id="Phobius"/>
    </source>
</evidence>
<proteinExistence type="predicted"/>
<feature type="transmembrane region" description="Helical" evidence="1">
    <location>
        <begin position="34"/>
        <end position="56"/>
    </location>
</feature>
<dbReference type="AlphaFoldDB" id="A0AAV6MRM5"/>
<keyword evidence="3" id="KW-1185">Reference proteome</keyword>
<feature type="non-terminal residue" evidence="2">
    <location>
        <position position="1"/>
    </location>
</feature>
<dbReference type="Proteomes" id="UP000685013">
    <property type="component" value="Chromosome 12"/>
</dbReference>
<evidence type="ECO:0000313" key="3">
    <source>
        <dbReference type="Proteomes" id="UP000685013"/>
    </source>
</evidence>
<keyword evidence="1" id="KW-1133">Transmembrane helix</keyword>
<dbReference type="EMBL" id="JAGKQH010000012">
    <property type="protein sequence ID" value="KAG6586313.1"/>
    <property type="molecule type" value="Genomic_DNA"/>
</dbReference>
<feature type="transmembrane region" description="Helical" evidence="1">
    <location>
        <begin position="130"/>
        <end position="148"/>
    </location>
</feature>
<keyword evidence="1" id="KW-0472">Membrane</keyword>
<keyword evidence="1" id="KW-0812">Transmembrane</keyword>
<accession>A0AAV6MRM5</accession>